<dbReference type="SUPFAM" id="SSF48484">
    <property type="entry name" value="Lipoxigenase"/>
    <property type="match status" value="1"/>
</dbReference>
<evidence type="ECO:0000313" key="5">
    <source>
        <dbReference type="EMBL" id="AFQ59981.1"/>
    </source>
</evidence>
<dbReference type="GO" id="GO:0034440">
    <property type="term" value="P:lipid oxidation"/>
    <property type="evidence" value="ECO:0007669"/>
    <property type="project" value="InterPro"/>
</dbReference>
<keyword evidence="2" id="KW-0223">Dioxygenase</keyword>
<dbReference type="Pfam" id="PF10604">
    <property type="entry name" value="Polyketide_cyc2"/>
    <property type="match status" value="1"/>
</dbReference>
<name>J7JU42_PYRHA</name>
<dbReference type="EMBL" id="JX188386">
    <property type="protein sequence ID" value="AFQ59981.1"/>
    <property type="molecule type" value="mRNA"/>
</dbReference>
<evidence type="ECO:0000259" key="4">
    <source>
        <dbReference type="PROSITE" id="PS51393"/>
    </source>
</evidence>
<evidence type="ECO:0000256" key="1">
    <source>
        <dbReference type="ARBA" id="ARBA00022723"/>
    </source>
</evidence>
<dbReference type="AlphaFoldDB" id="J7JU42"/>
<dbReference type="GO" id="GO:0016702">
    <property type="term" value="F:oxidoreductase activity, acting on single donors with incorporation of molecular oxygen, incorporation of two atoms of oxygen"/>
    <property type="evidence" value="ECO:0007669"/>
    <property type="project" value="InterPro"/>
</dbReference>
<evidence type="ECO:0000256" key="2">
    <source>
        <dbReference type="ARBA" id="ARBA00022964"/>
    </source>
</evidence>
<gene>
    <name evidence="5" type="primary">lox</name>
</gene>
<dbReference type="SMR" id="J7JU42"/>
<dbReference type="PANTHER" id="PTHR11771">
    <property type="entry name" value="LIPOXYGENASE"/>
    <property type="match status" value="1"/>
</dbReference>
<keyword evidence="1" id="KW-0479">Metal-binding</keyword>
<dbReference type="InterPro" id="IPR000907">
    <property type="entry name" value="LipOase"/>
</dbReference>
<dbReference type="GO" id="GO:0046872">
    <property type="term" value="F:metal ion binding"/>
    <property type="evidence" value="ECO:0007669"/>
    <property type="project" value="UniProtKB-KW"/>
</dbReference>
<dbReference type="Gene3D" id="3.10.450.60">
    <property type="match status" value="1"/>
</dbReference>
<evidence type="ECO:0000256" key="3">
    <source>
        <dbReference type="ARBA" id="ARBA00023002"/>
    </source>
</evidence>
<sequence length="898" mass="94639">MGNARPGLPVLHTSVEGTVAAPTSDVWALVRDFEGWGRWWPRLTTSLVDPTGVEPLVAGQVRLVSANGRSYKEKLIKIDDDNMTLEYELVSSKGAAAVALPVTAKTTVEVCAGRDKATSRMVWSCAFQTDVPEGGVAIRKGQEVAYTEGIEAIKKEVGDGAPPHEPVQVSVAMGASVDAALTPVGTLTLSVGGACLATLRLSPGGAVLGGREGLTLHLAPDDGDLTVELVDPEGGALATGTLPAAALLGAQDKESEEGLVHKVTLSSSTSSAVACYLLSVETPPPASPAEALSQLLLAMGQELLGQITATAFRIGSDDGALTWAYASYPSASAETPLPKYCASLPPSEAIPPARTGFLFGRSTEFLYAQVRLLQLVVDTSPQGGLDEATRLRMAASAAAIKKEIAADPWSAPFFGSITKPLVADNWKDDGEVAEQFIRGVNPMKIVRVTGDPTAALPSVFHSLTDPDGRGLGALVACKSLFYADYSELALGEEDEASGAFTHAAFSSVLDSPVGARKYWYAPRVVLYKTPGGKLSLLGFTLTRKGDGTEDEVYTASTHAPMVYLLAKAHMTCADNQAHQFVSHLGMTHLLAEPFIVATHNALPSTHVVARLLVPHFADTIGINFLARQTLVSTVAPLTDATFSAGTANGMDVFSAAYQGWDFLGSNFVNGLAARGFSLSGAEDELDGFYYRDDGVKVWNAFIRHVSAVLTAAYGPDGDAAVAADADLALWVEEMRSPDKAAVTSFPASFGSVKALTEALVTIIFMCSAQHAAVNFSQEEYVTYVPNRPDSMRVPMPPTPPAGEDLPPTALAAAFPTAGVSLFQTFFGYLLSSPTQAPATSIEAQSALREEFPAEVGALAADLRRIQADIKERNDKLVAMGQAPYVYLSPENMPLSIDI</sequence>
<dbReference type="InterPro" id="IPR019587">
    <property type="entry name" value="Polyketide_cyclase/dehydratase"/>
</dbReference>
<dbReference type="InterPro" id="IPR023393">
    <property type="entry name" value="START-like_dom_sf"/>
</dbReference>
<dbReference type="Gene3D" id="3.30.530.20">
    <property type="match status" value="1"/>
</dbReference>
<dbReference type="PROSITE" id="PS51393">
    <property type="entry name" value="LIPOXYGENASE_3"/>
    <property type="match status" value="1"/>
</dbReference>
<dbReference type="Pfam" id="PF00305">
    <property type="entry name" value="Lipoxygenase"/>
    <property type="match status" value="1"/>
</dbReference>
<dbReference type="SUPFAM" id="SSF55961">
    <property type="entry name" value="Bet v1-like"/>
    <property type="match status" value="1"/>
</dbReference>
<keyword evidence="3" id="KW-0560">Oxidoreductase</keyword>
<proteinExistence type="evidence at transcript level"/>
<dbReference type="Gene3D" id="1.20.245.10">
    <property type="entry name" value="Lipoxygenase-1, Domain 5"/>
    <property type="match status" value="1"/>
</dbReference>
<dbReference type="PRINTS" id="PR00087">
    <property type="entry name" value="LIPOXYGENASE"/>
</dbReference>
<dbReference type="InterPro" id="IPR036226">
    <property type="entry name" value="LipOase_C_sf"/>
</dbReference>
<dbReference type="CDD" id="cd07821">
    <property type="entry name" value="PYR_PYL_RCAR_like"/>
    <property type="match status" value="1"/>
</dbReference>
<organism evidence="5">
    <name type="scientific">Pyropia haitanensis</name>
    <name type="common">Red seaweed</name>
    <name type="synonym">Porphyra haitanensis</name>
    <dbReference type="NCBI Taxonomy" id="1262161"/>
    <lineage>
        <taxon>Eukaryota</taxon>
        <taxon>Rhodophyta</taxon>
        <taxon>Bangiophyceae</taxon>
        <taxon>Bangiales</taxon>
        <taxon>Bangiaceae</taxon>
        <taxon>Pyropia</taxon>
    </lineage>
</organism>
<reference evidence="5" key="1">
    <citation type="submission" date="2012-06" db="EMBL/GenBank/DDBJ databases">
        <title>Isolation and characterization of lipoxygenase from red alga Porphyra haitanensis.</title>
        <authorList>
            <person name="Zhu Z.J."/>
            <person name="Chen H.M."/>
            <person name="Yan X.J."/>
        </authorList>
    </citation>
    <scope>NUCLEOTIDE SEQUENCE</scope>
    <source>
        <strain evidence="5">HML</strain>
    </source>
</reference>
<protein>
    <submittedName>
        <fullName evidence="5">Lipoxygenase</fullName>
    </submittedName>
</protein>
<feature type="domain" description="Lipoxygenase" evidence="4">
    <location>
        <begin position="426"/>
        <end position="898"/>
    </location>
</feature>
<accession>J7JU42</accession>
<dbReference type="InterPro" id="IPR013819">
    <property type="entry name" value="LipOase_C"/>
</dbReference>